<dbReference type="SUPFAM" id="SSF52540">
    <property type="entry name" value="P-loop containing nucleoside triphosphate hydrolases"/>
    <property type="match status" value="1"/>
</dbReference>
<dbReference type="InterPro" id="IPR055414">
    <property type="entry name" value="LRR_R13L4/SHOC2-like"/>
</dbReference>
<dbReference type="Proteomes" id="UP001157418">
    <property type="component" value="Unassembled WGS sequence"/>
</dbReference>
<dbReference type="PRINTS" id="PR00364">
    <property type="entry name" value="DISEASERSIST"/>
</dbReference>
<dbReference type="InterPro" id="IPR002182">
    <property type="entry name" value="NB-ARC"/>
</dbReference>
<name>A0AAU9PEJ0_9ASTR</name>
<comment type="caution">
    <text evidence="11">The sequence shown here is derived from an EMBL/GenBank/DDBJ whole genome shotgun (WGS) entry which is preliminary data.</text>
</comment>
<sequence>MAQALVSMTAEAILKKVLSLAAAEIAIAWGYEEKLTTLHATLDLIRAKLRDAERQKGTEAVMVWLKQLTHVVNEADDVLDEIHYEMLRREVKKRGMMPSPPWLKRFAFRREMGHKIENICRKLVEINKQANDLGLQNEQPAGPVPDTLNRETDPYLDEEFKIFGRENDELRIIQLLTQSRKEETLTIVPIVGMGGVGKTTLAKSIYNNPKIEHHFDVRAWLCVSVKVDVNTLLAKIYESLAREECKSQMRVNLITDLRNKLGSKRYLLVLDDVWDEERAHWDDFRSCMLKVNAESGSGILVTTRNLGIGTKAMSEDFHALQTLSDDWCWSIFRERAFLAGRSPLPELEEIGHEIVKKCRGLPLLVNIIGGMLRNYNTDKEKWLSIQDSKVWDLEDEGDRVQNSLKLSFDNLPSSIIKQCFAYCCMFKKDKVMRREELIRLWMAVGLVQADERRNKEAEDVGNDIFQILVSSSLFQDVKMDEYGYVTGCMHDLVHDLSLSLSKHENLCLVDPTSDDDIARIPRVKHLAMCRFQEDGIYLTFRKMNSIVFKEDMTNRTMHTLIFRGTIEKNISLQRFKCLRVLKFRACALKKINDSVGELVHLRYLDLSYTKIKVLPKSIGKLYHLQTLKLSGCFLKQLPQSISKLISLRHLMYTGYLILLGHKPIRNVGRLTSLRTLPDFRVGREKRCHISELGPLKHLAGELHISNLENISGKEDAAKADICGKKNLCQVYFRWSEHRVVNQNDKDVLEGLQPHGNLRSLSIINFYNDSFPEWVTKMATNIEGKWTPLHKLVKIELSGCSSCAYLPVLEHLPLLRDLELEDMDNMTCLSSCLGQGDNFSTGSMKPLSPSLRSLQLSHMRRLEKWIDAATTSSTVLSPVLEKLHIKHCRKIIHLDECHPHPLVSLDIYDCYNLVSIKSIQGLTSLEFLSIRDCPSLLEIPYMQNFEHHPLKALSIVNCKKLTSLPCKLFDCFSFLNRLTLGPFSKELHSFPSLQGIEKLRNHLRSFYLYGWVHWESIPEEIKHLTSLTELHITEFGMRELPIWLTNMSSIRVINFVKCTGLNKETLKHKAPREARLVFLDYKAV</sequence>
<feature type="domain" description="NB-ARC" evidence="7">
    <location>
        <begin position="171"/>
        <end position="337"/>
    </location>
</feature>
<dbReference type="PANTHER" id="PTHR36766">
    <property type="entry name" value="PLANT BROAD-SPECTRUM MILDEW RESISTANCE PROTEIN RPW8"/>
    <property type="match status" value="1"/>
</dbReference>
<organism evidence="11 12">
    <name type="scientific">Lactuca virosa</name>
    <dbReference type="NCBI Taxonomy" id="75947"/>
    <lineage>
        <taxon>Eukaryota</taxon>
        <taxon>Viridiplantae</taxon>
        <taxon>Streptophyta</taxon>
        <taxon>Embryophyta</taxon>
        <taxon>Tracheophyta</taxon>
        <taxon>Spermatophyta</taxon>
        <taxon>Magnoliopsida</taxon>
        <taxon>eudicotyledons</taxon>
        <taxon>Gunneridae</taxon>
        <taxon>Pentapetalae</taxon>
        <taxon>asterids</taxon>
        <taxon>campanulids</taxon>
        <taxon>Asterales</taxon>
        <taxon>Asteraceae</taxon>
        <taxon>Cichorioideae</taxon>
        <taxon>Cichorieae</taxon>
        <taxon>Lactucinae</taxon>
        <taxon>Lactuca</taxon>
    </lineage>
</organism>
<dbReference type="InterPro" id="IPR041118">
    <property type="entry name" value="Rx_N"/>
</dbReference>
<protein>
    <recommendedName>
        <fullName evidence="13">Disease resistance protein RGA3</fullName>
    </recommendedName>
</protein>
<dbReference type="GO" id="GO:0005524">
    <property type="term" value="F:ATP binding"/>
    <property type="evidence" value="ECO:0007669"/>
    <property type="project" value="UniProtKB-KW"/>
</dbReference>
<reference evidence="11 12" key="1">
    <citation type="submission" date="2022-01" db="EMBL/GenBank/DDBJ databases">
        <authorList>
            <person name="Xiong W."/>
            <person name="Schranz E."/>
        </authorList>
    </citation>
    <scope>NUCLEOTIDE SEQUENCE [LARGE SCALE GENOMIC DNA]</scope>
</reference>
<comment type="similarity">
    <text evidence="1">Belongs to the disease resistance NB-LRR family.</text>
</comment>
<dbReference type="Pfam" id="PF00931">
    <property type="entry name" value="NB-ARC"/>
    <property type="match status" value="1"/>
</dbReference>
<evidence type="ECO:0000259" key="8">
    <source>
        <dbReference type="Pfam" id="PF18052"/>
    </source>
</evidence>
<dbReference type="GO" id="GO:0043531">
    <property type="term" value="F:ADP binding"/>
    <property type="evidence" value="ECO:0007669"/>
    <property type="project" value="InterPro"/>
</dbReference>
<evidence type="ECO:0008006" key="13">
    <source>
        <dbReference type="Google" id="ProtNLM"/>
    </source>
</evidence>
<keyword evidence="12" id="KW-1185">Reference proteome</keyword>
<keyword evidence="4" id="KW-0547">Nucleotide-binding</keyword>
<dbReference type="Gene3D" id="1.10.8.430">
    <property type="entry name" value="Helical domain of apoptotic protease-activating factors"/>
    <property type="match status" value="1"/>
</dbReference>
<evidence type="ECO:0000259" key="7">
    <source>
        <dbReference type="Pfam" id="PF00931"/>
    </source>
</evidence>
<keyword evidence="6" id="KW-0067">ATP-binding</keyword>
<evidence type="ECO:0000256" key="5">
    <source>
        <dbReference type="ARBA" id="ARBA00022821"/>
    </source>
</evidence>
<evidence type="ECO:0000259" key="9">
    <source>
        <dbReference type="Pfam" id="PF23559"/>
    </source>
</evidence>
<dbReference type="InterPro" id="IPR027417">
    <property type="entry name" value="P-loop_NTPase"/>
</dbReference>
<proteinExistence type="inferred from homology"/>
<accession>A0AAU9PEJ0</accession>
<dbReference type="Gene3D" id="3.80.10.10">
    <property type="entry name" value="Ribonuclease Inhibitor"/>
    <property type="match status" value="2"/>
</dbReference>
<dbReference type="EMBL" id="CAKMRJ010005634">
    <property type="protein sequence ID" value="CAH1447960.1"/>
    <property type="molecule type" value="Genomic_DNA"/>
</dbReference>
<evidence type="ECO:0000259" key="10">
    <source>
        <dbReference type="Pfam" id="PF23598"/>
    </source>
</evidence>
<dbReference type="Gene3D" id="1.20.5.4130">
    <property type="match status" value="1"/>
</dbReference>
<dbReference type="GO" id="GO:0051607">
    <property type="term" value="P:defense response to virus"/>
    <property type="evidence" value="ECO:0007669"/>
    <property type="project" value="UniProtKB-ARBA"/>
</dbReference>
<evidence type="ECO:0000256" key="1">
    <source>
        <dbReference type="ARBA" id="ARBA00008894"/>
    </source>
</evidence>
<gene>
    <name evidence="11" type="ORF">LVIROSA_LOCUS33531</name>
</gene>
<keyword evidence="5" id="KW-0611">Plant defense</keyword>
<dbReference type="InterPro" id="IPR058922">
    <property type="entry name" value="WHD_DRP"/>
</dbReference>
<evidence type="ECO:0000256" key="4">
    <source>
        <dbReference type="ARBA" id="ARBA00022741"/>
    </source>
</evidence>
<dbReference type="Gene3D" id="3.40.50.300">
    <property type="entry name" value="P-loop containing nucleotide triphosphate hydrolases"/>
    <property type="match status" value="1"/>
</dbReference>
<evidence type="ECO:0000256" key="3">
    <source>
        <dbReference type="ARBA" id="ARBA00022737"/>
    </source>
</evidence>
<dbReference type="FunFam" id="1.10.10.10:FF:000322">
    <property type="entry name" value="Probable disease resistance protein At1g63360"/>
    <property type="match status" value="1"/>
</dbReference>
<keyword evidence="2" id="KW-0433">Leucine-rich repeat</keyword>
<dbReference type="Pfam" id="PF23598">
    <property type="entry name" value="LRR_14"/>
    <property type="match status" value="1"/>
</dbReference>
<dbReference type="InterPro" id="IPR042197">
    <property type="entry name" value="Apaf_helical"/>
</dbReference>
<feature type="domain" description="Disease resistance N-terminal" evidence="8">
    <location>
        <begin position="12"/>
        <end position="94"/>
    </location>
</feature>
<dbReference type="FunFam" id="3.40.50.300:FF:001091">
    <property type="entry name" value="Probable disease resistance protein At1g61300"/>
    <property type="match status" value="1"/>
</dbReference>
<evidence type="ECO:0000256" key="2">
    <source>
        <dbReference type="ARBA" id="ARBA00022614"/>
    </source>
</evidence>
<evidence type="ECO:0000256" key="6">
    <source>
        <dbReference type="ARBA" id="ARBA00022840"/>
    </source>
</evidence>
<dbReference type="SUPFAM" id="SSF52058">
    <property type="entry name" value="L domain-like"/>
    <property type="match status" value="2"/>
</dbReference>
<dbReference type="PANTHER" id="PTHR36766:SF70">
    <property type="entry name" value="DISEASE RESISTANCE PROTEIN RGA4"/>
    <property type="match status" value="1"/>
</dbReference>
<dbReference type="Pfam" id="PF23559">
    <property type="entry name" value="WHD_DRP"/>
    <property type="match status" value="1"/>
</dbReference>
<dbReference type="InterPro" id="IPR032675">
    <property type="entry name" value="LRR_dom_sf"/>
</dbReference>
<evidence type="ECO:0000313" key="12">
    <source>
        <dbReference type="Proteomes" id="UP001157418"/>
    </source>
</evidence>
<dbReference type="Pfam" id="PF18052">
    <property type="entry name" value="Rx_N"/>
    <property type="match status" value="1"/>
</dbReference>
<dbReference type="AlphaFoldDB" id="A0AAU9PEJ0"/>
<feature type="domain" description="Disease resistance R13L4/SHOC-2-like LRR" evidence="10">
    <location>
        <begin position="561"/>
        <end position="825"/>
    </location>
</feature>
<keyword evidence="3" id="KW-0677">Repeat</keyword>
<evidence type="ECO:0000313" key="11">
    <source>
        <dbReference type="EMBL" id="CAH1447960.1"/>
    </source>
</evidence>
<feature type="domain" description="Disease resistance protein winged helix" evidence="9">
    <location>
        <begin position="425"/>
        <end position="496"/>
    </location>
</feature>